<dbReference type="PANTHER" id="PTHR43806">
    <property type="entry name" value="PEPTIDASE S8"/>
    <property type="match status" value="1"/>
</dbReference>
<keyword evidence="2" id="KW-0645">Protease</keyword>
<dbReference type="OrthoDB" id="9790784at2"/>
<evidence type="ECO:0000313" key="8">
    <source>
        <dbReference type="Proteomes" id="UP000234530"/>
    </source>
</evidence>
<proteinExistence type="inferred from homology"/>
<evidence type="ECO:0000259" key="6">
    <source>
        <dbReference type="Pfam" id="PF00082"/>
    </source>
</evidence>
<dbReference type="Pfam" id="PF00082">
    <property type="entry name" value="Peptidase_S8"/>
    <property type="match status" value="1"/>
</dbReference>
<evidence type="ECO:0000256" key="3">
    <source>
        <dbReference type="ARBA" id="ARBA00022801"/>
    </source>
</evidence>
<dbReference type="KEGG" id="pzh:CX676_21930"/>
<dbReference type="GO" id="GO:0006508">
    <property type="term" value="P:proteolysis"/>
    <property type="evidence" value="ECO:0007669"/>
    <property type="project" value="UniProtKB-KW"/>
</dbReference>
<dbReference type="PROSITE" id="PS00138">
    <property type="entry name" value="SUBTILASE_SER"/>
    <property type="match status" value="1"/>
</dbReference>
<comment type="similarity">
    <text evidence="1 5">Belongs to the peptidase S8 family.</text>
</comment>
<dbReference type="InterPro" id="IPR000209">
    <property type="entry name" value="Peptidase_S8/S53_dom"/>
</dbReference>
<dbReference type="Gene3D" id="3.40.50.200">
    <property type="entry name" value="Peptidase S8/S53 domain"/>
    <property type="match status" value="1"/>
</dbReference>
<evidence type="ECO:0000256" key="4">
    <source>
        <dbReference type="ARBA" id="ARBA00022825"/>
    </source>
</evidence>
<feature type="domain" description="Peptidase S8/S53" evidence="6">
    <location>
        <begin position="213"/>
        <end position="452"/>
    </location>
</feature>
<evidence type="ECO:0000256" key="2">
    <source>
        <dbReference type="ARBA" id="ARBA00022670"/>
    </source>
</evidence>
<evidence type="ECO:0000256" key="1">
    <source>
        <dbReference type="ARBA" id="ARBA00011073"/>
    </source>
</evidence>
<dbReference type="PRINTS" id="PR00723">
    <property type="entry name" value="SUBTILISIN"/>
</dbReference>
<dbReference type="PANTHER" id="PTHR43806:SF11">
    <property type="entry name" value="CEREVISIN-RELATED"/>
    <property type="match status" value="1"/>
</dbReference>
<dbReference type="EMBL" id="CP025433">
    <property type="protein sequence ID" value="AUH66957.1"/>
    <property type="molecule type" value="Genomic_DNA"/>
</dbReference>
<keyword evidence="3" id="KW-0378">Hydrolase</keyword>
<dbReference type="InterPro" id="IPR034073">
    <property type="entry name" value="Subtilisin_DY-like_dom"/>
</dbReference>
<dbReference type="SUPFAM" id="SSF52743">
    <property type="entry name" value="Subtilisin-like"/>
    <property type="match status" value="1"/>
</dbReference>
<keyword evidence="7" id="KW-0614">Plasmid</keyword>
<dbReference type="InterPro" id="IPR015500">
    <property type="entry name" value="Peptidase_S8_subtilisin-rel"/>
</dbReference>
<dbReference type="Proteomes" id="UP000234530">
    <property type="component" value="Plasmid pPZ03"/>
</dbReference>
<sequence>MGVFAMSIIHFLQCSDRSAKMKTENGDVRIYSRKVVFRLHEFIRVDDPKWTAKLIEAGEFGPWSKLLEIFPGIRIEPRWMAADDSEIRKLVDRARHTDPEFKPGPILHYFQIVCPHDVDPDKLAAVLGEWSTVDSAWRAPDPQAPPVVPNDDPRFPNQGYLDPAPEGIDAEYAWTIAGGDGTGQNFIDIEWGWTLNHEDLAAHGATLLSGLNNGYEGHGTAVLGQVAAVDNTLGCVGITPALASVNVIGQWRDATNFDIADATLDACKRMGFGDVLLLEAHSSFNGFTLVPVEAFDDTFEAIRLATALGIIVVEAGGNGGEDLDLVTNPGGQNFFDPSDPSFRDSGAIIVGAASSVAPHARLGFSSHGGRIDCYGWGENIDTTGDGWTGTSTTAYTTSFNGTSGASPIISGAALSVQGMVESATGSRLSPRQMRAVLTNPVTSTASANPAVDRIGVMPNLRAIVEDGQFNMRPDIYLRDFVGDAGDPHAGAISASPDVILVPMTVVNAQAAFGAGSGTENQNNLGHEAEDGQDNFIYVRAMNRGGSDAAGSTAQVFWSPPSTLVTPDLWTAIGTLPLPDLPTGDTLVAAGPLTWNAADIPAPGHYCFVAILSHAQDQGPTPAEFGDWDNFRAFIRNNNNVTWRNFNVVPNVPPPGAKMIAQDFLMAGAFDKTRRMRLEVTLRLPRGSRAWLRLPSHLAEPFLRQRGPFVEADPKGNGLLLPLNPAGVTRFPDVALPPKIRHALQLRVHIPEQATGQSYLGWAAQFEGDEELGRVTWRFASKEEIALRDEHLKKHAGKQIG</sequence>
<accession>A0A2H5F5Z9</accession>
<name>A0A2H5F5Z9_9RHOB</name>
<dbReference type="InterPro" id="IPR023828">
    <property type="entry name" value="Peptidase_S8_Ser-AS"/>
</dbReference>
<dbReference type="AlphaFoldDB" id="A0A2H5F5Z9"/>
<organism evidence="7 8">
    <name type="scientific">Paracoccus zhejiangensis</name>
    <dbReference type="NCBI Taxonomy" id="1077935"/>
    <lineage>
        <taxon>Bacteria</taxon>
        <taxon>Pseudomonadati</taxon>
        <taxon>Pseudomonadota</taxon>
        <taxon>Alphaproteobacteria</taxon>
        <taxon>Rhodobacterales</taxon>
        <taxon>Paracoccaceae</taxon>
        <taxon>Paracoccus</taxon>
    </lineage>
</organism>
<evidence type="ECO:0000256" key="5">
    <source>
        <dbReference type="PROSITE-ProRule" id="PRU01240"/>
    </source>
</evidence>
<evidence type="ECO:0000313" key="7">
    <source>
        <dbReference type="EMBL" id="AUH66957.1"/>
    </source>
</evidence>
<keyword evidence="4" id="KW-0720">Serine protease</keyword>
<keyword evidence="8" id="KW-1185">Reference proteome</keyword>
<dbReference type="GO" id="GO:0004252">
    <property type="term" value="F:serine-type endopeptidase activity"/>
    <property type="evidence" value="ECO:0007669"/>
    <property type="project" value="InterPro"/>
</dbReference>
<dbReference type="InterPro" id="IPR050131">
    <property type="entry name" value="Peptidase_S8_subtilisin-like"/>
</dbReference>
<dbReference type="InterPro" id="IPR036852">
    <property type="entry name" value="Peptidase_S8/S53_dom_sf"/>
</dbReference>
<reference evidence="7 8" key="1">
    <citation type="journal article" date="2013" name="Antonie Van Leeuwenhoek">
        <title>Paracoccus zhejiangensis sp. nov., isolated from activated sludge in wastewater-treatment system.</title>
        <authorList>
            <person name="Wu Z.G."/>
            <person name="Zhang D.F."/>
            <person name="Liu Y.L."/>
            <person name="Wang F."/>
            <person name="Jiang X."/>
            <person name="Li C."/>
            <person name="Li S.P."/>
            <person name="Hong Q."/>
            <person name="Li W.J."/>
        </authorList>
    </citation>
    <scope>NUCLEOTIDE SEQUENCE [LARGE SCALE GENOMIC DNA]</scope>
    <source>
        <strain evidence="7 8">J6</strain>
        <plasmid evidence="8">Plasmid ppz03</plasmid>
    </source>
</reference>
<dbReference type="RefSeq" id="WP_101754908.1">
    <property type="nucleotide sequence ID" value="NZ_CP025433.1"/>
</dbReference>
<dbReference type="PROSITE" id="PS51892">
    <property type="entry name" value="SUBTILASE"/>
    <property type="match status" value="1"/>
</dbReference>
<gene>
    <name evidence="7" type="ORF">CX676_21930</name>
</gene>
<geneLocation type="plasmid" evidence="8">
    <name>ppz03</name>
</geneLocation>
<protein>
    <recommendedName>
        <fullName evidence="6">Peptidase S8/S53 domain-containing protein</fullName>
    </recommendedName>
</protein>
<dbReference type="CDD" id="cd04843">
    <property type="entry name" value="Peptidases_S8_11"/>
    <property type="match status" value="1"/>
</dbReference>
<comment type="caution">
    <text evidence="5">Lacks conserved residue(s) required for the propagation of feature annotation.</text>
</comment>